<feature type="chain" id="PRO_5036976556" evidence="3">
    <location>
        <begin position="21"/>
        <end position="325"/>
    </location>
</feature>
<dbReference type="Gene3D" id="3.40.50.1110">
    <property type="entry name" value="SGNH hydrolase"/>
    <property type="match status" value="1"/>
</dbReference>
<dbReference type="InterPro" id="IPR013830">
    <property type="entry name" value="SGNH_hydro"/>
</dbReference>
<evidence type="ECO:0000313" key="5">
    <source>
        <dbReference type="EMBL" id="MBI8989771.1"/>
    </source>
</evidence>
<feature type="signal peptide" evidence="3">
    <location>
        <begin position="1"/>
        <end position="20"/>
    </location>
</feature>
<name>A0A934I427_9CORY</name>
<dbReference type="EMBL" id="JAEIOS010000013">
    <property type="protein sequence ID" value="MBI8989771.1"/>
    <property type="molecule type" value="Genomic_DNA"/>
</dbReference>
<feature type="domain" description="SGNH hydrolase-type esterase" evidence="4">
    <location>
        <begin position="63"/>
        <end position="311"/>
    </location>
</feature>
<dbReference type="SUPFAM" id="SSF52266">
    <property type="entry name" value="SGNH hydrolase"/>
    <property type="match status" value="1"/>
</dbReference>
<accession>A0A934I427</accession>
<sequence>MHLRRLPALAATLCIGTVLAFTAAPATAIGSSGGDIGTWNRVTTSSQNRPDVRAPEGGAKVLVFGDSHTGGVTAPMYADTRGCLHSTRSWPAQLGEKMGVAANDVLDASCYGASLDADGLTLADQVRYAEALGGLGTRTTDILIQLGSNDDWSRPGLTMFTSQRNCASDLIGSCGQRGVDRGRFINPDAVTADAYVARVKPVIDYLRYYAPGAKIQLVSYVRLAPENGRDMCLKVGPANSVIPESWPLADAYRNLVVAQREAARRLNLGFVDVDAATAGHSSCSGDSWVTGTLDGSDQFRNFLMWHPTATANWVTADQVQRTLRN</sequence>
<dbReference type="AlphaFoldDB" id="A0A934I427"/>
<feature type="active site" description="Nucleophile" evidence="1">
    <location>
        <position position="67"/>
    </location>
</feature>
<dbReference type="Pfam" id="PF13472">
    <property type="entry name" value="Lipase_GDSL_2"/>
    <property type="match status" value="1"/>
</dbReference>
<proteinExistence type="predicted"/>
<keyword evidence="3" id="KW-0732">Signal</keyword>
<keyword evidence="2" id="KW-1015">Disulfide bond</keyword>
<feature type="disulfide bond" evidence="2">
    <location>
        <begin position="83"/>
        <end position="110"/>
    </location>
</feature>
<reference evidence="5" key="1">
    <citation type="submission" date="2020-12" db="EMBL/GenBank/DDBJ databases">
        <title>Genome public.</title>
        <authorList>
            <person name="Sun Q."/>
        </authorList>
    </citation>
    <scope>NUCLEOTIDE SEQUENCE</scope>
    <source>
        <strain evidence="5">CCM 8863</strain>
    </source>
</reference>
<evidence type="ECO:0000313" key="6">
    <source>
        <dbReference type="Proteomes" id="UP000645966"/>
    </source>
</evidence>
<feature type="active site" evidence="1">
    <location>
        <position position="306"/>
    </location>
</feature>
<keyword evidence="5" id="KW-0378">Hydrolase</keyword>
<gene>
    <name evidence="5" type="ORF">JDV75_08360</name>
</gene>
<dbReference type="RefSeq" id="WP_198738804.1">
    <property type="nucleotide sequence ID" value="NZ_JAEIOS010000013.1"/>
</dbReference>
<dbReference type="CDD" id="cd01823">
    <property type="entry name" value="SEST_like"/>
    <property type="match status" value="1"/>
</dbReference>
<evidence type="ECO:0000256" key="2">
    <source>
        <dbReference type="PIRSR" id="PIRSR637460-2"/>
    </source>
</evidence>
<keyword evidence="6" id="KW-1185">Reference proteome</keyword>
<dbReference type="InterPro" id="IPR037460">
    <property type="entry name" value="SEST-like"/>
</dbReference>
<comment type="caution">
    <text evidence="5">The sequence shown here is derived from an EMBL/GenBank/DDBJ whole genome shotgun (WGS) entry which is preliminary data.</text>
</comment>
<evidence type="ECO:0000256" key="1">
    <source>
        <dbReference type="PIRSR" id="PIRSR637460-1"/>
    </source>
</evidence>
<dbReference type="InterPro" id="IPR036514">
    <property type="entry name" value="SGNH_hydro_sf"/>
</dbReference>
<dbReference type="GO" id="GO:0016788">
    <property type="term" value="F:hydrolase activity, acting on ester bonds"/>
    <property type="evidence" value="ECO:0007669"/>
    <property type="project" value="InterPro"/>
</dbReference>
<evidence type="ECO:0000259" key="4">
    <source>
        <dbReference type="Pfam" id="PF13472"/>
    </source>
</evidence>
<protein>
    <submittedName>
        <fullName evidence="5">SGNH/GDSL hydrolase family protein</fullName>
    </submittedName>
</protein>
<evidence type="ECO:0000256" key="3">
    <source>
        <dbReference type="SAM" id="SignalP"/>
    </source>
</evidence>
<organism evidence="5 6">
    <name type="scientific">Corynebacterium meridianum</name>
    <dbReference type="NCBI Taxonomy" id="2765363"/>
    <lineage>
        <taxon>Bacteria</taxon>
        <taxon>Bacillati</taxon>
        <taxon>Actinomycetota</taxon>
        <taxon>Actinomycetes</taxon>
        <taxon>Mycobacteriales</taxon>
        <taxon>Corynebacteriaceae</taxon>
        <taxon>Corynebacterium</taxon>
    </lineage>
</organism>
<dbReference type="Proteomes" id="UP000645966">
    <property type="component" value="Unassembled WGS sequence"/>
</dbReference>